<accession>A0A401YET5</accession>
<name>A0A401YET5_9ACTN</name>
<evidence type="ECO:0000313" key="3">
    <source>
        <dbReference type="EMBL" id="GCD93113.1"/>
    </source>
</evidence>
<keyword evidence="2" id="KW-0812">Transmembrane</keyword>
<keyword evidence="2" id="KW-1133">Transmembrane helix</keyword>
<evidence type="ECO:0000313" key="4">
    <source>
        <dbReference type="Proteomes" id="UP000286931"/>
    </source>
</evidence>
<feature type="region of interest" description="Disordered" evidence="1">
    <location>
        <begin position="1"/>
        <end position="22"/>
    </location>
</feature>
<dbReference type="Proteomes" id="UP000286931">
    <property type="component" value="Unassembled WGS sequence"/>
</dbReference>
<dbReference type="RefSeq" id="WP_126635385.1">
    <property type="nucleotide sequence ID" value="NZ_BIFH01000013.1"/>
</dbReference>
<keyword evidence="4" id="KW-1185">Reference proteome</keyword>
<evidence type="ECO:0000256" key="1">
    <source>
        <dbReference type="SAM" id="MobiDB-lite"/>
    </source>
</evidence>
<feature type="transmembrane region" description="Helical" evidence="2">
    <location>
        <begin position="51"/>
        <end position="70"/>
    </location>
</feature>
<evidence type="ECO:0000256" key="2">
    <source>
        <dbReference type="SAM" id="Phobius"/>
    </source>
</evidence>
<organism evidence="3 4">
    <name type="scientific">Embleya hyalina</name>
    <dbReference type="NCBI Taxonomy" id="516124"/>
    <lineage>
        <taxon>Bacteria</taxon>
        <taxon>Bacillati</taxon>
        <taxon>Actinomycetota</taxon>
        <taxon>Actinomycetes</taxon>
        <taxon>Kitasatosporales</taxon>
        <taxon>Streptomycetaceae</taxon>
        <taxon>Embleya</taxon>
    </lineage>
</organism>
<gene>
    <name evidence="3" type="ORF">EHYA_00756</name>
</gene>
<comment type="caution">
    <text evidence="3">The sequence shown here is derived from an EMBL/GenBank/DDBJ whole genome shotgun (WGS) entry which is preliminary data.</text>
</comment>
<dbReference type="AlphaFoldDB" id="A0A401YET5"/>
<protein>
    <submittedName>
        <fullName evidence="3">Uncharacterized protein</fullName>
    </submittedName>
</protein>
<keyword evidence="2" id="KW-0472">Membrane</keyword>
<sequence length="71" mass="7308">MGRCQKSTVRGKGGTTCGKPTASGKRYCAQHMGGKRPGGSRKRKAAANDGCGGMLLLMLTALLLVVLGIVM</sequence>
<dbReference type="EMBL" id="BIFH01000013">
    <property type="protein sequence ID" value="GCD93113.1"/>
    <property type="molecule type" value="Genomic_DNA"/>
</dbReference>
<proteinExistence type="predicted"/>
<reference evidence="3 4" key="1">
    <citation type="submission" date="2018-12" db="EMBL/GenBank/DDBJ databases">
        <title>Draft genome sequence of Embleya hyalina NBRC 13850T.</title>
        <authorList>
            <person name="Komaki H."/>
            <person name="Hosoyama A."/>
            <person name="Kimura A."/>
            <person name="Ichikawa N."/>
            <person name="Tamura T."/>
        </authorList>
    </citation>
    <scope>NUCLEOTIDE SEQUENCE [LARGE SCALE GENOMIC DNA]</scope>
    <source>
        <strain evidence="3 4">NBRC 13850</strain>
    </source>
</reference>